<feature type="domain" description="GGDEF" evidence="3">
    <location>
        <begin position="468"/>
        <end position="593"/>
    </location>
</feature>
<dbReference type="AlphaFoldDB" id="A0A4Q1JZ46"/>
<dbReference type="PANTHER" id="PTHR45138">
    <property type="entry name" value="REGULATORY COMPONENTS OF SENSORY TRANSDUCTION SYSTEM"/>
    <property type="match status" value="1"/>
</dbReference>
<keyword evidence="2" id="KW-0812">Transmembrane</keyword>
<dbReference type="InterPro" id="IPR050469">
    <property type="entry name" value="Diguanylate_Cyclase"/>
</dbReference>
<dbReference type="Pfam" id="PF05226">
    <property type="entry name" value="CHASE2"/>
    <property type="match status" value="1"/>
</dbReference>
<feature type="transmembrane region" description="Helical" evidence="2">
    <location>
        <begin position="12"/>
        <end position="32"/>
    </location>
</feature>
<feature type="transmembrane region" description="Helical" evidence="2">
    <location>
        <begin position="73"/>
        <end position="91"/>
    </location>
</feature>
<evidence type="ECO:0000313" key="5">
    <source>
        <dbReference type="Proteomes" id="UP000289784"/>
    </source>
</evidence>
<dbReference type="PROSITE" id="PS50887">
    <property type="entry name" value="GGDEF"/>
    <property type="match status" value="1"/>
</dbReference>
<feature type="transmembrane region" description="Helical" evidence="2">
    <location>
        <begin position="410"/>
        <end position="428"/>
    </location>
</feature>
<dbReference type="InterPro" id="IPR029787">
    <property type="entry name" value="Nucleotide_cyclase"/>
</dbReference>
<dbReference type="EMBL" id="SAWZ01000001">
    <property type="protein sequence ID" value="RXR08437.1"/>
    <property type="molecule type" value="Genomic_DNA"/>
</dbReference>
<organism evidence="4 5">
    <name type="scientific">Pseudoxanthomonas composti</name>
    <dbReference type="NCBI Taxonomy" id="2137479"/>
    <lineage>
        <taxon>Bacteria</taxon>
        <taxon>Pseudomonadati</taxon>
        <taxon>Pseudomonadota</taxon>
        <taxon>Gammaproteobacteria</taxon>
        <taxon>Lysobacterales</taxon>
        <taxon>Lysobacteraceae</taxon>
        <taxon>Pseudoxanthomonas</taxon>
    </lineage>
</organism>
<comment type="caution">
    <text evidence="4">The sequence shown here is derived from an EMBL/GenBank/DDBJ whole genome shotgun (WGS) entry which is preliminary data.</text>
</comment>
<dbReference type="SMART" id="SM00267">
    <property type="entry name" value="GGDEF"/>
    <property type="match status" value="1"/>
</dbReference>
<dbReference type="SMART" id="SM01080">
    <property type="entry name" value="CHASE2"/>
    <property type="match status" value="1"/>
</dbReference>
<dbReference type="OrthoDB" id="9803824at2"/>
<dbReference type="GO" id="GO:0043709">
    <property type="term" value="P:cell adhesion involved in single-species biofilm formation"/>
    <property type="evidence" value="ECO:0007669"/>
    <property type="project" value="TreeGrafter"/>
</dbReference>
<dbReference type="NCBIfam" id="TIGR00254">
    <property type="entry name" value="GGDEF"/>
    <property type="match status" value="1"/>
</dbReference>
<evidence type="ECO:0000256" key="1">
    <source>
        <dbReference type="ARBA" id="ARBA00012528"/>
    </source>
</evidence>
<protein>
    <recommendedName>
        <fullName evidence="1">diguanylate cyclase</fullName>
        <ecNumber evidence="1">2.7.7.65</ecNumber>
    </recommendedName>
</protein>
<keyword evidence="2" id="KW-0472">Membrane</keyword>
<dbReference type="Pfam" id="PF00990">
    <property type="entry name" value="GGDEF"/>
    <property type="match status" value="1"/>
</dbReference>
<dbReference type="EC" id="2.7.7.65" evidence="1"/>
<feature type="transmembrane region" description="Helical" evidence="2">
    <location>
        <begin position="387"/>
        <end position="404"/>
    </location>
</feature>
<dbReference type="GO" id="GO:0005886">
    <property type="term" value="C:plasma membrane"/>
    <property type="evidence" value="ECO:0007669"/>
    <property type="project" value="TreeGrafter"/>
</dbReference>
<accession>A0A4Q1JZ46</accession>
<feature type="transmembrane region" description="Helical" evidence="2">
    <location>
        <begin position="359"/>
        <end position="380"/>
    </location>
</feature>
<evidence type="ECO:0000313" key="4">
    <source>
        <dbReference type="EMBL" id="RXR08437.1"/>
    </source>
</evidence>
<dbReference type="InterPro" id="IPR007890">
    <property type="entry name" value="CHASE2"/>
</dbReference>
<dbReference type="Proteomes" id="UP000289784">
    <property type="component" value="Unassembled WGS sequence"/>
</dbReference>
<keyword evidence="2" id="KW-1133">Transmembrane helix</keyword>
<dbReference type="InterPro" id="IPR043128">
    <property type="entry name" value="Rev_trsase/Diguanyl_cyclase"/>
</dbReference>
<dbReference type="Gene3D" id="3.30.70.270">
    <property type="match status" value="1"/>
</dbReference>
<evidence type="ECO:0000256" key="2">
    <source>
        <dbReference type="SAM" id="Phobius"/>
    </source>
</evidence>
<evidence type="ECO:0000259" key="3">
    <source>
        <dbReference type="PROSITE" id="PS50887"/>
    </source>
</evidence>
<proteinExistence type="predicted"/>
<dbReference type="SUPFAM" id="SSF55073">
    <property type="entry name" value="Nucleotide cyclase"/>
    <property type="match status" value="1"/>
</dbReference>
<dbReference type="GO" id="GO:1902201">
    <property type="term" value="P:negative regulation of bacterial-type flagellum-dependent cell motility"/>
    <property type="evidence" value="ECO:0007669"/>
    <property type="project" value="TreeGrafter"/>
</dbReference>
<gene>
    <name evidence="4" type="ORF">EPA99_01000</name>
</gene>
<dbReference type="GO" id="GO:0052621">
    <property type="term" value="F:diguanylate cyclase activity"/>
    <property type="evidence" value="ECO:0007669"/>
    <property type="project" value="UniProtKB-EC"/>
</dbReference>
<keyword evidence="5" id="KW-1185">Reference proteome</keyword>
<sequence>MMITSSWPGGTSRSGVAAIIFVNFVSILAQVAPERASHDPQFHRSPQPPATAVTTTHRIKAVRSYRQRLKSRALTGVAAMALALVLLLGNLTRPVDDQLYQLLLPSVAPVANPRIVLVTIDEHSLDELGPRPWSRRVLARLLDRLTGLDVRGVGLDVLLSDPALFDPEGDALLARAMRRNGRVVLPVHAEPGVASAPLIELLPIPEFASSAAALGHVDPGADADGVARTLYGQAGPGAPRWPAMAVALSRFDASRAQSPLPVLPATNGPDAREWVRADPRRIAFTDQGFRRLSFADVLNARAPAEALRGAWVLVGNDGAPQDLRVAVPMRGNAMIGTLEFQAQALNAVLAGATVEALPLPLQVVLTSLLMTLPLLLTGLPGLSRMRWTLLLAGIASLGAAWLLLYAHRWFPPASALLTLAVGAALLGLHQLRQLHSRTQTDPRTGLINASGFQHRMQVALREAAQHRHPVSLLMLQLDRARSRSGTDAMLHELGRRLSARARRPQDRVAHLGQGRFAILLPDTPAHAAAAIATTVHVDLGEHPAEDELGTVSIGLHTFDPGSGDDPSSLLEGAQDALLKARTSGGNTTVCHRREAAAPLAPATLTPGA</sequence>
<name>A0A4Q1JZ46_9GAMM</name>
<reference evidence="4 5" key="1">
    <citation type="submission" date="2019-01" db="EMBL/GenBank/DDBJ databases">
        <title>Pseudoxanthomonas composti sp. nov., isolated from compost.</title>
        <authorList>
            <person name="Yang G."/>
        </authorList>
    </citation>
    <scope>NUCLEOTIDE SEQUENCE [LARGE SCALE GENOMIC DNA]</scope>
    <source>
        <strain evidence="4 5">GSS15</strain>
    </source>
</reference>
<dbReference type="InterPro" id="IPR000160">
    <property type="entry name" value="GGDEF_dom"/>
</dbReference>
<dbReference type="PANTHER" id="PTHR45138:SF24">
    <property type="entry name" value="DIGUANYLATE CYCLASE DGCC-RELATED"/>
    <property type="match status" value="1"/>
</dbReference>